<dbReference type="RefSeq" id="WP_250139280.1">
    <property type="nucleotide sequence ID" value="NZ_JALIQP010000001.1"/>
</dbReference>
<dbReference type="EMBL" id="JBHSFA010000002">
    <property type="protein sequence ID" value="MFC4541137.1"/>
    <property type="molecule type" value="Genomic_DNA"/>
</dbReference>
<feature type="compositionally biased region" description="Basic and acidic residues" evidence="1">
    <location>
        <begin position="137"/>
        <end position="150"/>
    </location>
</feature>
<sequence>MGVTAALAGCSSIRRRDVRFSATSRFSAYAYSSPVTTIDLFEAGPPFYATVLPSESALERELDADAFSEGHEHWFDEADFDEEFVTLFASRRFLVEPGRNSGDLVTTRFTEPEAVFRVTVDSWPKSTVLDDPPRVFVETRRHSRNGDDPPRSVSVRYSMPTQ</sequence>
<organism evidence="2 3">
    <name type="scientific">Halosolutus amylolyticus</name>
    <dbReference type="NCBI Taxonomy" id="2932267"/>
    <lineage>
        <taxon>Archaea</taxon>
        <taxon>Methanobacteriati</taxon>
        <taxon>Methanobacteriota</taxon>
        <taxon>Stenosarchaea group</taxon>
        <taxon>Halobacteria</taxon>
        <taxon>Halobacteriales</taxon>
        <taxon>Natrialbaceae</taxon>
        <taxon>Halosolutus</taxon>
    </lineage>
</organism>
<evidence type="ECO:0000313" key="3">
    <source>
        <dbReference type="Proteomes" id="UP001595898"/>
    </source>
</evidence>
<proteinExistence type="predicted"/>
<gene>
    <name evidence="2" type="ORF">ACFO5R_04245</name>
</gene>
<evidence type="ECO:0000256" key="1">
    <source>
        <dbReference type="SAM" id="MobiDB-lite"/>
    </source>
</evidence>
<evidence type="ECO:0000313" key="2">
    <source>
        <dbReference type="EMBL" id="MFC4541137.1"/>
    </source>
</evidence>
<keyword evidence="3" id="KW-1185">Reference proteome</keyword>
<reference evidence="2 3" key="1">
    <citation type="journal article" date="2019" name="Int. J. Syst. Evol. Microbiol.">
        <title>The Global Catalogue of Microorganisms (GCM) 10K type strain sequencing project: providing services to taxonomists for standard genome sequencing and annotation.</title>
        <authorList>
            <consortium name="The Broad Institute Genomics Platform"/>
            <consortium name="The Broad Institute Genome Sequencing Center for Infectious Disease"/>
            <person name="Wu L."/>
            <person name="Ma J."/>
        </authorList>
    </citation>
    <scope>NUCLEOTIDE SEQUENCE [LARGE SCALE GENOMIC DNA]</scope>
    <source>
        <strain evidence="2 3">WLHS5</strain>
    </source>
</reference>
<protein>
    <submittedName>
        <fullName evidence="2">Uncharacterized protein</fullName>
    </submittedName>
</protein>
<name>A0ABD5PKM8_9EURY</name>
<accession>A0ABD5PKM8</accession>
<dbReference type="AlphaFoldDB" id="A0ABD5PKM8"/>
<dbReference type="Proteomes" id="UP001595898">
    <property type="component" value="Unassembled WGS sequence"/>
</dbReference>
<feature type="region of interest" description="Disordered" evidence="1">
    <location>
        <begin position="137"/>
        <end position="162"/>
    </location>
</feature>
<comment type="caution">
    <text evidence="2">The sequence shown here is derived from an EMBL/GenBank/DDBJ whole genome shotgun (WGS) entry which is preliminary data.</text>
</comment>